<name>A0A165ZTZ9_9AGAM</name>
<dbReference type="InterPro" id="IPR001128">
    <property type="entry name" value="Cyt_P450"/>
</dbReference>
<dbReference type="Proteomes" id="UP000076532">
    <property type="component" value="Unassembled WGS sequence"/>
</dbReference>
<dbReference type="GO" id="GO:0004497">
    <property type="term" value="F:monooxygenase activity"/>
    <property type="evidence" value="ECO:0007669"/>
    <property type="project" value="UniProtKB-KW"/>
</dbReference>
<dbReference type="InterPro" id="IPR002401">
    <property type="entry name" value="Cyt_P450_E_grp-I"/>
</dbReference>
<evidence type="ECO:0000256" key="8">
    <source>
        <dbReference type="ARBA" id="ARBA00023033"/>
    </source>
</evidence>
<evidence type="ECO:0000256" key="6">
    <source>
        <dbReference type="ARBA" id="ARBA00023002"/>
    </source>
</evidence>
<proteinExistence type="inferred from homology"/>
<evidence type="ECO:0000256" key="1">
    <source>
        <dbReference type="ARBA" id="ARBA00001971"/>
    </source>
</evidence>
<dbReference type="PANTHER" id="PTHR46300:SF7">
    <property type="entry name" value="P450, PUTATIVE (EUROFUNG)-RELATED"/>
    <property type="match status" value="1"/>
</dbReference>
<evidence type="ECO:0000256" key="4">
    <source>
        <dbReference type="ARBA" id="ARBA00022617"/>
    </source>
</evidence>
<keyword evidence="7 9" id="KW-0408">Iron</keyword>
<dbReference type="OrthoDB" id="2789670at2759"/>
<reference evidence="11 12" key="1">
    <citation type="journal article" date="2016" name="Mol. Biol. Evol.">
        <title>Comparative Genomics of Early-Diverging Mushroom-Forming Fungi Provides Insights into the Origins of Lignocellulose Decay Capabilities.</title>
        <authorList>
            <person name="Nagy L.G."/>
            <person name="Riley R."/>
            <person name="Tritt A."/>
            <person name="Adam C."/>
            <person name="Daum C."/>
            <person name="Floudas D."/>
            <person name="Sun H."/>
            <person name="Yadav J.S."/>
            <person name="Pangilinan J."/>
            <person name="Larsson K.H."/>
            <person name="Matsuura K."/>
            <person name="Barry K."/>
            <person name="Labutti K."/>
            <person name="Kuo R."/>
            <person name="Ohm R.A."/>
            <person name="Bhattacharya S.S."/>
            <person name="Shirouzu T."/>
            <person name="Yoshinaga Y."/>
            <person name="Martin F.M."/>
            <person name="Grigoriev I.V."/>
            <person name="Hibbett D.S."/>
        </authorList>
    </citation>
    <scope>NUCLEOTIDE SEQUENCE [LARGE SCALE GENOMIC DNA]</scope>
    <source>
        <strain evidence="11 12">CBS 109695</strain>
    </source>
</reference>
<keyword evidence="6 10" id="KW-0560">Oxidoreductase</keyword>
<comment type="similarity">
    <text evidence="3 10">Belongs to the cytochrome P450 family.</text>
</comment>
<organism evidence="11 12">
    <name type="scientific">Athelia psychrophila</name>
    <dbReference type="NCBI Taxonomy" id="1759441"/>
    <lineage>
        <taxon>Eukaryota</taxon>
        <taxon>Fungi</taxon>
        <taxon>Dikarya</taxon>
        <taxon>Basidiomycota</taxon>
        <taxon>Agaricomycotina</taxon>
        <taxon>Agaricomycetes</taxon>
        <taxon>Agaricomycetidae</taxon>
        <taxon>Atheliales</taxon>
        <taxon>Atheliaceae</taxon>
        <taxon>Athelia</taxon>
    </lineage>
</organism>
<dbReference type="InterPro" id="IPR017972">
    <property type="entry name" value="Cyt_P450_CS"/>
</dbReference>
<evidence type="ECO:0000256" key="3">
    <source>
        <dbReference type="ARBA" id="ARBA00010617"/>
    </source>
</evidence>
<dbReference type="InterPro" id="IPR050364">
    <property type="entry name" value="Cytochrome_P450_fung"/>
</dbReference>
<sequence length="510" mass="57109">MSVTWLHLCLGAGAIYLLNRLHMGTKYPGPLPAGPRPWPLIGNLLDMPTTREWVKYAEMGRKYGGSAWVTVFGQNIMLISDGDLAIEMLDKKSAKYSCRPVLQMGGELSGWRETLVLVQYGQKFKEYRRYVNQLIGSKKSIGKFFPVEEYETARFLQRVAAKPEALSDHVRRTAGAIILRITYGYELQDNNGRDPLVDHADKTVSQFSASTLPGAWLVDVLPILRHVPEWIPGANFKKLAREWKASLQELADRPYNFTKQQMAKGVAPPSFVSHLLETEASATADELHNMKWAAGSLYSGGADTTVSAIYSLYLAMVLFPEVQKKAQAEIDTVVGNDRLPSFSDRSALPYCEAVLKEVFRWNVVVPLAVPHRSTEEDWQDGKYIPANTLIIPNVWWMLRDPERYPNPEIFDPERYIPAPGKTAQTDPRTFAFGFGRRICPGLNLADASVFISLVMSLAVFDIKKVIENGVEITPEVDIVPGTITHPNPYKCDIRPRSAKAAALIEQEPTL</sequence>
<dbReference type="Pfam" id="PF00067">
    <property type="entry name" value="p450"/>
    <property type="match status" value="1"/>
</dbReference>
<dbReference type="CDD" id="cd11065">
    <property type="entry name" value="CYP64-like"/>
    <property type="match status" value="1"/>
</dbReference>
<gene>
    <name evidence="11" type="ORF">FIBSPDRAFT_1051043</name>
</gene>
<accession>A0A165ZTZ9</accession>
<dbReference type="STRING" id="436010.A0A165ZTZ9"/>
<evidence type="ECO:0000313" key="11">
    <source>
        <dbReference type="EMBL" id="KZP10929.1"/>
    </source>
</evidence>
<keyword evidence="8 10" id="KW-0503">Monooxygenase</keyword>
<dbReference type="GO" id="GO:0016705">
    <property type="term" value="F:oxidoreductase activity, acting on paired donors, with incorporation or reduction of molecular oxygen"/>
    <property type="evidence" value="ECO:0007669"/>
    <property type="project" value="InterPro"/>
</dbReference>
<evidence type="ECO:0000256" key="2">
    <source>
        <dbReference type="ARBA" id="ARBA00005179"/>
    </source>
</evidence>
<evidence type="ECO:0000256" key="10">
    <source>
        <dbReference type="RuleBase" id="RU000461"/>
    </source>
</evidence>
<dbReference type="PROSITE" id="PS00086">
    <property type="entry name" value="CYTOCHROME_P450"/>
    <property type="match status" value="1"/>
</dbReference>
<dbReference type="PANTHER" id="PTHR46300">
    <property type="entry name" value="P450, PUTATIVE (EUROFUNG)-RELATED-RELATED"/>
    <property type="match status" value="1"/>
</dbReference>
<keyword evidence="12" id="KW-1185">Reference proteome</keyword>
<evidence type="ECO:0000256" key="9">
    <source>
        <dbReference type="PIRSR" id="PIRSR602401-1"/>
    </source>
</evidence>
<dbReference type="GO" id="GO:0020037">
    <property type="term" value="F:heme binding"/>
    <property type="evidence" value="ECO:0007669"/>
    <property type="project" value="InterPro"/>
</dbReference>
<dbReference type="PRINTS" id="PR00463">
    <property type="entry name" value="EP450I"/>
</dbReference>
<dbReference type="InterPro" id="IPR036396">
    <property type="entry name" value="Cyt_P450_sf"/>
</dbReference>
<dbReference type="GO" id="GO:0005506">
    <property type="term" value="F:iron ion binding"/>
    <property type="evidence" value="ECO:0007669"/>
    <property type="project" value="InterPro"/>
</dbReference>
<feature type="binding site" description="axial binding residue" evidence="9">
    <location>
        <position position="439"/>
    </location>
    <ligand>
        <name>heme</name>
        <dbReference type="ChEBI" id="CHEBI:30413"/>
    </ligand>
    <ligandPart>
        <name>Fe</name>
        <dbReference type="ChEBI" id="CHEBI:18248"/>
    </ligandPart>
</feature>
<comment type="pathway">
    <text evidence="2">Secondary metabolite biosynthesis.</text>
</comment>
<evidence type="ECO:0000256" key="5">
    <source>
        <dbReference type="ARBA" id="ARBA00022723"/>
    </source>
</evidence>
<evidence type="ECO:0000256" key="7">
    <source>
        <dbReference type="ARBA" id="ARBA00023004"/>
    </source>
</evidence>
<protein>
    <submittedName>
        <fullName evidence="11">Cytochrome P450</fullName>
    </submittedName>
</protein>
<keyword evidence="5 9" id="KW-0479">Metal-binding</keyword>
<dbReference type="SUPFAM" id="SSF48264">
    <property type="entry name" value="Cytochrome P450"/>
    <property type="match status" value="1"/>
</dbReference>
<dbReference type="Gene3D" id="1.10.630.10">
    <property type="entry name" value="Cytochrome P450"/>
    <property type="match status" value="1"/>
</dbReference>
<comment type="cofactor">
    <cofactor evidence="1 9">
        <name>heme</name>
        <dbReference type="ChEBI" id="CHEBI:30413"/>
    </cofactor>
</comment>
<dbReference type="AlphaFoldDB" id="A0A165ZTZ9"/>
<keyword evidence="4 9" id="KW-0349">Heme</keyword>
<evidence type="ECO:0000313" key="12">
    <source>
        <dbReference type="Proteomes" id="UP000076532"/>
    </source>
</evidence>
<dbReference type="EMBL" id="KV417671">
    <property type="protein sequence ID" value="KZP10929.1"/>
    <property type="molecule type" value="Genomic_DNA"/>
</dbReference>